<evidence type="ECO:0000313" key="5">
    <source>
        <dbReference type="EnsemblProtists" id="EKX40970"/>
    </source>
</evidence>
<dbReference type="RefSeq" id="XP_005827950.1">
    <property type="nucleotide sequence ID" value="XM_005827893.1"/>
</dbReference>
<dbReference type="Gene3D" id="1.20.5.170">
    <property type="match status" value="1"/>
</dbReference>
<dbReference type="GeneID" id="17297608"/>
<feature type="domain" description="Ubiquitin-like" evidence="2">
    <location>
        <begin position="1"/>
        <end position="74"/>
    </location>
</feature>
<dbReference type="InterPro" id="IPR000626">
    <property type="entry name" value="Ubiquitin-like_dom"/>
</dbReference>
<dbReference type="InterPro" id="IPR004827">
    <property type="entry name" value="bZIP"/>
</dbReference>
<evidence type="ECO:0000256" key="1">
    <source>
        <dbReference type="SAM" id="Coils"/>
    </source>
</evidence>
<dbReference type="OrthoDB" id="20960at2759"/>
<reference evidence="4 6" key="1">
    <citation type="journal article" date="2012" name="Nature">
        <title>Algal genomes reveal evolutionary mosaicism and the fate of nucleomorphs.</title>
        <authorList>
            <consortium name="DOE Joint Genome Institute"/>
            <person name="Curtis B.A."/>
            <person name="Tanifuji G."/>
            <person name="Burki F."/>
            <person name="Gruber A."/>
            <person name="Irimia M."/>
            <person name="Maruyama S."/>
            <person name="Arias M.C."/>
            <person name="Ball S.G."/>
            <person name="Gile G.H."/>
            <person name="Hirakawa Y."/>
            <person name="Hopkins J.F."/>
            <person name="Kuo A."/>
            <person name="Rensing S.A."/>
            <person name="Schmutz J."/>
            <person name="Symeonidi A."/>
            <person name="Elias M."/>
            <person name="Eveleigh R.J."/>
            <person name="Herman E.K."/>
            <person name="Klute M.J."/>
            <person name="Nakayama T."/>
            <person name="Obornik M."/>
            <person name="Reyes-Prieto A."/>
            <person name="Armbrust E.V."/>
            <person name="Aves S.J."/>
            <person name="Beiko R.G."/>
            <person name="Coutinho P."/>
            <person name="Dacks J.B."/>
            <person name="Durnford D.G."/>
            <person name="Fast N.M."/>
            <person name="Green B.R."/>
            <person name="Grisdale C.J."/>
            <person name="Hempel F."/>
            <person name="Henrissat B."/>
            <person name="Hoppner M.P."/>
            <person name="Ishida K."/>
            <person name="Kim E."/>
            <person name="Koreny L."/>
            <person name="Kroth P.G."/>
            <person name="Liu Y."/>
            <person name="Malik S.B."/>
            <person name="Maier U.G."/>
            <person name="McRose D."/>
            <person name="Mock T."/>
            <person name="Neilson J.A."/>
            <person name="Onodera N.T."/>
            <person name="Poole A.M."/>
            <person name="Pritham E.J."/>
            <person name="Richards T.A."/>
            <person name="Rocap G."/>
            <person name="Roy S.W."/>
            <person name="Sarai C."/>
            <person name="Schaack S."/>
            <person name="Shirato S."/>
            <person name="Slamovits C.H."/>
            <person name="Spencer D.F."/>
            <person name="Suzuki S."/>
            <person name="Worden A.Z."/>
            <person name="Zauner S."/>
            <person name="Barry K."/>
            <person name="Bell C."/>
            <person name="Bharti A.K."/>
            <person name="Crow J.A."/>
            <person name="Grimwood J."/>
            <person name="Kramer R."/>
            <person name="Lindquist E."/>
            <person name="Lucas S."/>
            <person name="Salamov A."/>
            <person name="McFadden G.I."/>
            <person name="Lane C.E."/>
            <person name="Keeling P.J."/>
            <person name="Gray M.W."/>
            <person name="Grigoriev I.V."/>
            <person name="Archibald J.M."/>
        </authorList>
    </citation>
    <scope>NUCLEOTIDE SEQUENCE</scope>
    <source>
        <strain evidence="4 6">CCMP2712</strain>
    </source>
</reference>
<dbReference type="EMBL" id="JH993027">
    <property type="protein sequence ID" value="EKX40970.1"/>
    <property type="molecule type" value="Genomic_DNA"/>
</dbReference>
<dbReference type="InterPro" id="IPR029071">
    <property type="entry name" value="Ubiquitin-like_domsf"/>
</dbReference>
<reference evidence="6" key="2">
    <citation type="submission" date="2012-11" db="EMBL/GenBank/DDBJ databases">
        <authorList>
            <person name="Kuo A."/>
            <person name="Curtis B.A."/>
            <person name="Tanifuji G."/>
            <person name="Burki F."/>
            <person name="Gruber A."/>
            <person name="Irimia M."/>
            <person name="Maruyama S."/>
            <person name="Arias M.C."/>
            <person name="Ball S.G."/>
            <person name="Gile G.H."/>
            <person name="Hirakawa Y."/>
            <person name="Hopkins J.F."/>
            <person name="Rensing S.A."/>
            <person name="Schmutz J."/>
            <person name="Symeonidi A."/>
            <person name="Elias M."/>
            <person name="Eveleigh R.J."/>
            <person name="Herman E.K."/>
            <person name="Klute M.J."/>
            <person name="Nakayama T."/>
            <person name="Obornik M."/>
            <person name="Reyes-Prieto A."/>
            <person name="Armbrust E.V."/>
            <person name="Aves S.J."/>
            <person name="Beiko R.G."/>
            <person name="Coutinho P."/>
            <person name="Dacks J.B."/>
            <person name="Durnford D.G."/>
            <person name="Fast N.M."/>
            <person name="Green B.R."/>
            <person name="Grisdale C."/>
            <person name="Hempe F."/>
            <person name="Henrissat B."/>
            <person name="Hoppner M.P."/>
            <person name="Ishida K.-I."/>
            <person name="Kim E."/>
            <person name="Koreny L."/>
            <person name="Kroth P.G."/>
            <person name="Liu Y."/>
            <person name="Malik S.-B."/>
            <person name="Maier U.G."/>
            <person name="McRose D."/>
            <person name="Mock T."/>
            <person name="Neilson J.A."/>
            <person name="Onodera N.T."/>
            <person name="Poole A.M."/>
            <person name="Pritham E.J."/>
            <person name="Richards T.A."/>
            <person name="Rocap G."/>
            <person name="Roy S.W."/>
            <person name="Sarai C."/>
            <person name="Schaack S."/>
            <person name="Shirato S."/>
            <person name="Slamovits C.H."/>
            <person name="Spencer D.F."/>
            <person name="Suzuki S."/>
            <person name="Worden A.Z."/>
            <person name="Zauner S."/>
            <person name="Barry K."/>
            <person name="Bell C."/>
            <person name="Bharti A.K."/>
            <person name="Crow J.A."/>
            <person name="Grimwood J."/>
            <person name="Kramer R."/>
            <person name="Lindquist E."/>
            <person name="Lucas S."/>
            <person name="Salamov A."/>
            <person name="McFadden G.I."/>
            <person name="Lane C.E."/>
            <person name="Keeling P.J."/>
            <person name="Gray M.W."/>
            <person name="Grigoriev I.V."/>
            <person name="Archibald J.M."/>
        </authorList>
    </citation>
    <scope>NUCLEOTIDE SEQUENCE</scope>
    <source>
        <strain evidence="6">CCMP2712</strain>
    </source>
</reference>
<dbReference type="Pfam" id="PF00240">
    <property type="entry name" value="ubiquitin"/>
    <property type="match status" value="1"/>
</dbReference>
<dbReference type="PROSITE" id="PS00036">
    <property type="entry name" value="BZIP_BASIC"/>
    <property type="match status" value="1"/>
</dbReference>
<dbReference type="PROSITE" id="PS50053">
    <property type="entry name" value="UBIQUITIN_2"/>
    <property type="match status" value="1"/>
</dbReference>
<feature type="domain" description="BZIP" evidence="3">
    <location>
        <begin position="191"/>
        <end position="251"/>
    </location>
</feature>
<dbReference type="Proteomes" id="UP000011087">
    <property type="component" value="Unassembled WGS sequence"/>
</dbReference>
<sequence length="257" mass="28862">MQIFLKSAKTVTTLVSPHTSILHLKTFLTDISRVPSRSLRISCGGKELVDHKYLVDYGVKDGQTLEWTIRLLGGRGDIAELSTEFSLEDYDLEGCLEQEMVAVDECSGWFGSSESTEESPTDSAEEMIEPPEMIAGVDEGFDINKVLAAAAARDPSMESIVLEILPNGENVPISVSKTKKGLRYDLESIEDERLRKRLAKNRLSAEKSRQRRKNQLQELEQRLAMFEEQNLMLLKKNEALEQENANLRNRLGDGMGL</sequence>
<dbReference type="PROSITE" id="PS50217">
    <property type="entry name" value="BZIP"/>
    <property type="match status" value="1"/>
</dbReference>
<gene>
    <name evidence="4" type="ORF">GUITHDRAFT_164518</name>
</gene>
<evidence type="ECO:0008006" key="7">
    <source>
        <dbReference type="Google" id="ProtNLM"/>
    </source>
</evidence>
<dbReference type="Gene3D" id="3.10.20.90">
    <property type="entry name" value="Phosphatidylinositol 3-kinase Catalytic Subunit, Chain A, domain 1"/>
    <property type="match status" value="1"/>
</dbReference>
<dbReference type="GO" id="GO:0003700">
    <property type="term" value="F:DNA-binding transcription factor activity"/>
    <property type="evidence" value="ECO:0007669"/>
    <property type="project" value="InterPro"/>
</dbReference>
<dbReference type="CDD" id="cd14704">
    <property type="entry name" value="bZIP_HY5-like"/>
    <property type="match status" value="1"/>
</dbReference>
<protein>
    <recommendedName>
        <fullName evidence="7">BZIP domain-containing protein</fullName>
    </recommendedName>
</protein>
<feature type="coiled-coil region" evidence="1">
    <location>
        <begin position="186"/>
        <end position="250"/>
    </location>
</feature>
<dbReference type="SUPFAM" id="SSF57959">
    <property type="entry name" value="Leucine zipper domain"/>
    <property type="match status" value="1"/>
</dbReference>
<dbReference type="Pfam" id="PF00170">
    <property type="entry name" value="bZIP_1"/>
    <property type="match status" value="1"/>
</dbReference>
<dbReference type="KEGG" id="gtt:GUITHDRAFT_164518"/>
<evidence type="ECO:0000259" key="2">
    <source>
        <dbReference type="PROSITE" id="PS50053"/>
    </source>
</evidence>
<proteinExistence type="predicted"/>
<keyword evidence="6" id="KW-1185">Reference proteome</keyword>
<evidence type="ECO:0000313" key="6">
    <source>
        <dbReference type="Proteomes" id="UP000011087"/>
    </source>
</evidence>
<dbReference type="SMART" id="SM00213">
    <property type="entry name" value="UBQ"/>
    <property type="match status" value="1"/>
</dbReference>
<dbReference type="InterPro" id="IPR046347">
    <property type="entry name" value="bZIP_sf"/>
</dbReference>
<dbReference type="PaxDb" id="55529-EKX40970"/>
<dbReference type="HOGENOM" id="CLU_1083582_0_0_1"/>
<evidence type="ECO:0000259" key="3">
    <source>
        <dbReference type="PROSITE" id="PS50217"/>
    </source>
</evidence>
<dbReference type="EnsemblProtists" id="EKX40970">
    <property type="protein sequence ID" value="EKX40970"/>
    <property type="gene ID" value="GUITHDRAFT_164518"/>
</dbReference>
<dbReference type="SMART" id="SM00338">
    <property type="entry name" value="BRLZ"/>
    <property type="match status" value="1"/>
</dbReference>
<accession>L1IYR6</accession>
<organism evidence="4">
    <name type="scientific">Guillardia theta (strain CCMP2712)</name>
    <name type="common">Cryptophyte</name>
    <dbReference type="NCBI Taxonomy" id="905079"/>
    <lineage>
        <taxon>Eukaryota</taxon>
        <taxon>Cryptophyceae</taxon>
        <taxon>Pyrenomonadales</taxon>
        <taxon>Geminigeraceae</taxon>
        <taxon>Guillardia</taxon>
    </lineage>
</organism>
<name>L1IYR6_GUITC</name>
<dbReference type="SUPFAM" id="SSF54236">
    <property type="entry name" value="Ubiquitin-like"/>
    <property type="match status" value="1"/>
</dbReference>
<evidence type="ECO:0000313" key="4">
    <source>
        <dbReference type="EMBL" id="EKX40970.1"/>
    </source>
</evidence>
<dbReference type="AlphaFoldDB" id="L1IYR6"/>
<reference evidence="5" key="3">
    <citation type="submission" date="2016-03" db="UniProtKB">
        <authorList>
            <consortium name="EnsemblProtists"/>
        </authorList>
    </citation>
    <scope>IDENTIFICATION</scope>
</reference>
<keyword evidence="1" id="KW-0175">Coiled coil</keyword>